<accession>A0A816ED05</accession>
<dbReference type="Proteomes" id="UP000682733">
    <property type="component" value="Unassembled WGS sequence"/>
</dbReference>
<gene>
    <name evidence="3" type="ORF">GPM918_LOCUS45309</name>
    <name evidence="2" type="ORF">OVA965_LOCUS40426</name>
    <name evidence="5" type="ORF">SRO942_LOCUS47696</name>
    <name evidence="4" type="ORF">TMI583_LOCUS41858</name>
</gene>
<dbReference type="Proteomes" id="UP000663829">
    <property type="component" value="Unassembled WGS sequence"/>
</dbReference>
<feature type="transmembrane region" description="Helical" evidence="1">
    <location>
        <begin position="7"/>
        <end position="28"/>
    </location>
</feature>
<dbReference type="EMBL" id="CAJOBC010119894">
    <property type="protein sequence ID" value="CAF4569256.1"/>
    <property type="molecule type" value="Genomic_DNA"/>
</dbReference>
<reference evidence="3" key="1">
    <citation type="submission" date="2021-02" db="EMBL/GenBank/DDBJ databases">
        <authorList>
            <person name="Nowell W R."/>
        </authorList>
    </citation>
    <scope>NUCLEOTIDE SEQUENCE</scope>
</reference>
<dbReference type="EMBL" id="CAJNOK010043992">
    <property type="protein sequence ID" value="CAF1572181.1"/>
    <property type="molecule type" value="Genomic_DNA"/>
</dbReference>
<evidence type="ECO:0000313" key="3">
    <source>
        <dbReference type="EMBL" id="CAF1647405.1"/>
    </source>
</evidence>
<organism evidence="3 6">
    <name type="scientific">Didymodactylos carnosus</name>
    <dbReference type="NCBI Taxonomy" id="1234261"/>
    <lineage>
        <taxon>Eukaryota</taxon>
        <taxon>Metazoa</taxon>
        <taxon>Spiralia</taxon>
        <taxon>Gnathifera</taxon>
        <taxon>Rotifera</taxon>
        <taxon>Eurotatoria</taxon>
        <taxon>Bdelloidea</taxon>
        <taxon>Philodinida</taxon>
        <taxon>Philodinidae</taxon>
        <taxon>Didymodactylos</taxon>
    </lineage>
</organism>
<evidence type="ECO:0000256" key="1">
    <source>
        <dbReference type="SAM" id="Phobius"/>
    </source>
</evidence>
<keyword evidence="1" id="KW-0472">Membrane</keyword>
<dbReference type="Proteomes" id="UP000677228">
    <property type="component" value="Unassembled WGS sequence"/>
</dbReference>
<dbReference type="EMBL" id="CAJOBA010066812">
    <property type="protein sequence ID" value="CAF4367143.1"/>
    <property type="molecule type" value="Genomic_DNA"/>
</dbReference>
<evidence type="ECO:0000313" key="4">
    <source>
        <dbReference type="EMBL" id="CAF4367143.1"/>
    </source>
</evidence>
<protein>
    <submittedName>
        <fullName evidence="3">Uncharacterized protein</fullName>
    </submittedName>
</protein>
<evidence type="ECO:0000313" key="5">
    <source>
        <dbReference type="EMBL" id="CAF4569256.1"/>
    </source>
</evidence>
<keyword evidence="1" id="KW-0812">Transmembrane</keyword>
<sequence>MHYRIRLLKSVCHLLFISFILFLFIYFIKSSYQQNDEFILSSNKNYQIISGVITTLIKSTHESINMAINMLHSIEYHYINYSLYPIIIFHDKNLTNNQKLKIRSCVKKLNFTFELVDFDRLYNSSTKITMMNTSYDRGIGYRLMCRFWVKFFTK</sequence>
<comment type="caution">
    <text evidence="3">The sequence shown here is derived from an EMBL/GenBank/DDBJ whole genome shotgun (WGS) entry which is preliminary data.</text>
</comment>
<dbReference type="AlphaFoldDB" id="A0A816ED05"/>
<dbReference type="Proteomes" id="UP000681722">
    <property type="component" value="Unassembled WGS sequence"/>
</dbReference>
<keyword evidence="1" id="KW-1133">Transmembrane helix</keyword>
<proteinExistence type="predicted"/>
<dbReference type="InterPro" id="IPR029044">
    <property type="entry name" value="Nucleotide-diphossugar_trans"/>
</dbReference>
<name>A0A816ED05_9BILA</name>
<dbReference type="Gene3D" id="3.90.550.10">
    <property type="entry name" value="Spore Coat Polysaccharide Biosynthesis Protein SpsA, Chain A"/>
    <property type="match status" value="1"/>
</dbReference>
<evidence type="ECO:0000313" key="2">
    <source>
        <dbReference type="EMBL" id="CAF1572181.1"/>
    </source>
</evidence>
<dbReference type="EMBL" id="CAJNOQ010049934">
    <property type="protein sequence ID" value="CAF1647405.1"/>
    <property type="molecule type" value="Genomic_DNA"/>
</dbReference>
<keyword evidence="6" id="KW-1185">Reference proteome</keyword>
<evidence type="ECO:0000313" key="6">
    <source>
        <dbReference type="Proteomes" id="UP000663829"/>
    </source>
</evidence>